<dbReference type="SUPFAM" id="SSF50341">
    <property type="entry name" value="CheW-like"/>
    <property type="match status" value="1"/>
</dbReference>
<dbReference type="Gene3D" id="2.30.30.40">
    <property type="entry name" value="SH3 Domains"/>
    <property type="match status" value="1"/>
</dbReference>
<dbReference type="PROSITE" id="PS50851">
    <property type="entry name" value="CHEW"/>
    <property type="match status" value="1"/>
</dbReference>
<evidence type="ECO:0000256" key="4">
    <source>
        <dbReference type="SAM" id="MobiDB-lite"/>
    </source>
</evidence>
<dbReference type="PANTHER" id="PTHR22617:SF45">
    <property type="entry name" value="CHEMOTAXIS PROTEIN CHEW"/>
    <property type="match status" value="1"/>
</dbReference>
<organism evidence="6 7">
    <name type="scientific">Spartinivicinus poritis</name>
    <dbReference type="NCBI Taxonomy" id="2994640"/>
    <lineage>
        <taxon>Bacteria</taxon>
        <taxon>Pseudomonadati</taxon>
        <taxon>Pseudomonadota</taxon>
        <taxon>Gammaproteobacteria</taxon>
        <taxon>Oceanospirillales</taxon>
        <taxon>Zooshikellaceae</taxon>
        <taxon>Spartinivicinus</taxon>
    </lineage>
</organism>
<dbReference type="PANTHER" id="PTHR22617">
    <property type="entry name" value="CHEMOTAXIS SENSOR HISTIDINE KINASE-RELATED"/>
    <property type="match status" value="1"/>
</dbReference>
<evidence type="ECO:0000256" key="3">
    <source>
        <dbReference type="ARBA" id="ARBA00022490"/>
    </source>
</evidence>
<protein>
    <recommendedName>
        <fullName evidence="2">Chemotaxis protein CheW</fullName>
    </recommendedName>
</protein>
<dbReference type="RefSeq" id="WP_274689278.1">
    <property type="nucleotide sequence ID" value="NZ_JAPMOU010000015.1"/>
</dbReference>
<reference evidence="6 7" key="1">
    <citation type="submission" date="2022-11" db="EMBL/GenBank/DDBJ databases">
        <title>Spartinivicinus poritis sp. nov., isolated from scleractinian coral Porites lutea.</title>
        <authorList>
            <person name="Zhang G."/>
            <person name="Cai L."/>
            <person name="Wei Q."/>
        </authorList>
    </citation>
    <scope>NUCLEOTIDE SEQUENCE [LARGE SCALE GENOMIC DNA]</scope>
    <source>
        <strain evidence="6 7">A2-2</strain>
    </source>
</reference>
<name>A0ABT5UBX9_9GAMM</name>
<evidence type="ECO:0000313" key="6">
    <source>
        <dbReference type="EMBL" id="MDE1462928.1"/>
    </source>
</evidence>
<sequence>MSDSTHYNLPEDIQGSSDSNGFDGEQLEQEFLSFILDGNEFGIDILKVQEIRGWSPLRELPSLPTFIQGVIDLRGKVIPVIDMRARMGLKKTGYSNTTVVIIIKQQMTGFTGSIYSGLIVDAVADVHRVTKDNYRSVDNLSCYQQNDFISGMVSVDKKMIALIDFAKTLSN</sequence>
<feature type="domain" description="CheW-like" evidence="5">
    <location>
        <begin position="28"/>
        <end position="171"/>
    </location>
</feature>
<proteinExistence type="predicted"/>
<dbReference type="InterPro" id="IPR036061">
    <property type="entry name" value="CheW-like_dom_sf"/>
</dbReference>
<evidence type="ECO:0000256" key="2">
    <source>
        <dbReference type="ARBA" id="ARBA00021483"/>
    </source>
</evidence>
<dbReference type="SMART" id="SM00260">
    <property type="entry name" value="CheW"/>
    <property type="match status" value="1"/>
</dbReference>
<dbReference type="Gene3D" id="2.40.50.180">
    <property type="entry name" value="CheA-289, Domain 4"/>
    <property type="match status" value="1"/>
</dbReference>
<dbReference type="Pfam" id="PF01584">
    <property type="entry name" value="CheW"/>
    <property type="match status" value="1"/>
</dbReference>
<comment type="caution">
    <text evidence="6">The sequence shown here is derived from an EMBL/GenBank/DDBJ whole genome shotgun (WGS) entry which is preliminary data.</text>
</comment>
<dbReference type="Proteomes" id="UP001528823">
    <property type="component" value="Unassembled WGS sequence"/>
</dbReference>
<evidence type="ECO:0000259" key="5">
    <source>
        <dbReference type="PROSITE" id="PS50851"/>
    </source>
</evidence>
<keyword evidence="7" id="KW-1185">Reference proteome</keyword>
<feature type="region of interest" description="Disordered" evidence="4">
    <location>
        <begin position="1"/>
        <end position="20"/>
    </location>
</feature>
<dbReference type="InterPro" id="IPR002545">
    <property type="entry name" value="CheW-lke_dom"/>
</dbReference>
<dbReference type="EMBL" id="JAPMOU010000015">
    <property type="protein sequence ID" value="MDE1462928.1"/>
    <property type="molecule type" value="Genomic_DNA"/>
</dbReference>
<evidence type="ECO:0000313" key="7">
    <source>
        <dbReference type="Proteomes" id="UP001528823"/>
    </source>
</evidence>
<comment type="subcellular location">
    <subcellularLocation>
        <location evidence="1">Cytoplasm</location>
    </subcellularLocation>
</comment>
<accession>A0ABT5UBX9</accession>
<dbReference type="InterPro" id="IPR039315">
    <property type="entry name" value="CheW"/>
</dbReference>
<evidence type="ECO:0000256" key="1">
    <source>
        <dbReference type="ARBA" id="ARBA00004496"/>
    </source>
</evidence>
<keyword evidence="3" id="KW-0963">Cytoplasm</keyword>
<gene>
    <name evidence="6" type="ORF">ORQ98_13210</name>
</gene>